<dbReference type="PANTHER" id="PTHR43033:SF1">
    <property type="entry name" value="TRNA(ILE)-LYSIDINE SYNTHASE-RELATED"/>
    <property type="match status" value="1"/>
</dbReference>
<comment type="catalytic activity">
    <reaction evidence="5 6">
        <text>cytidine(34) in tRNA(Ile2) + L-lysine + ATP = lysidine(34) in tRNA(Ile2) + AMP + diphosphate + H(+)</text>
        <dbReference type="Rhea" id="RHEA:43744"/>
        <dbReference type="Rhea" id="RHEA-COMP:10625"/>
        <dbReference type="Rhea" id="RHEA-COMP:10670"/>
        <dbReference type="ChEBI" id="CHEBI:15378"/>
        <dbReference type="ChEBI" id="CHEBI:30616"/>
        <dbReference type="ChEBI" id="CHEBI:32551"/>
        <dbReference type="ChEBI" id="CHEBI:33019"/>
        <dbReference type="ChEBI" id="CHEBI:82748"/>
        <dbReference type="ChEBI" id="CHEBI:83665"/>
        <dbReference type="ChEBI" id="CHEBI:456215"/>
        <dbReference type="EC" id="6.3.4.19"/>
    </reaction>
</comment>
<comment type="function">
    <text evidence="6">Ligates lysine onto the cytidine present at position 34 of the AUA codon-specific tRNA(Ile) that contains the anticodon CAU, in an ATP-dependent manner. Cytidine is converted to lysidine, thus changing the amino acid specificity of the tRNA from methionine to isoleucine.</text>
</comment>
<dbReference type="InterPro" id="IPR012795">
    <property type="entry name" value="tRNA_Ile_lys_synt_N"/>
</dbReference>
<dbReference type="KEGG" id="cmet:K6K41_07830"/>
<keyword evidence="6" id="KW-0963">Cytoplasm</keyword>
<gene>
    <name evidence="6 9" type="primary">tilS</name>
    <name evidence="9" type="ORF">K6K41_07830</name>
</gene>
<dbReference type="RefSeq" id="WP_261404629.1">
    <property type="nucleotide sequence ID" value="NZ_CP081869.1"/>
</dbReference>
<dbReference type="PANTHER" id="PTHR43033">
    <property type="entry name" value="TRNA(ILE)-LYSIDINE SYNTHASE-RELATED"/>
    <property type="match status" value="1"/>
</dbReference>
<organism evidence="9 10">
    <name type="scientific">Chenggangzhangella methanolivorans</name>
    <dbReference type="NCBI Taxonomy" id="1437009"/>
    <lineage>
        <taxon>Bacteria</taxon>
        <taxon>Pseudomonadati</taxon>
        <taxon>Pseudomonadota</taxon>
        <taxon>Alphaproteobacteria</taxon>
        <taxon>Hyphomicrobiales</taxon>
        <taxon>Methylopilaceae</taxon>
        <taxon>Chenggangzhangella</taxon>
    </lineage>
</organism>
<feature type="binding site" evidence="6">
    <location>
        <begin position="57"/>
        <end position="62"/>
    </location>
    <ligand>
        <name>ATP</name>
        <dbReference type="ChEBI" id="CHEBI:30616"/>
    </ligand>
</feature>
<dbReference type="CDD" id="cd01992">
    <property type="entry name" value="TilS_N"/>
    <property type="match status" value="1"/>
</dbReference>
<keyword evidence="10" id="KW-1185">Reference proteome</keyword>
<keyword evidence="3 6" id="KW-0547">Nucleotide-binding</keyword>
<dbReference type="GO" id="GO:0032267">
    <property type="term" value="F:tRNA(Ile)-lysidine synthase activity"/>
    <property type="evidence" value="ECO:0007669"/>
    <property type="project" value="UniProtKB-EC"/>
</dbReference>
<keyword evidence="2 6" id="KW-0819">tRNA processing</keyword>
<evidence type="ECO:0000256" key="4">
    <source>
        <dbReference type="ARBA" id="ARBA00022840"/>
    </source>
</evidence>
<dbReference type="EC" id="6.3.4.19" evidence="6"/>
<evidence type="ECO:0000256" key="5">
    <source>
        <dbReference type="ARBA" id="ARBA00048539"/>
    </source>
</evidence>
<dbReference type="InterPro" id="IPR012094">
    <property type="entry name" value="tRNA_Ile_lys_synt"/>
</dbReference>
<accession>A0A9E6RAU6</accession>
<comment type="similarity">
    <text evidence="6">Belongs to the tRNA(Ile)-lysidine synthase family.</text>
</comment>
<evidence type="ECO:0000256" key="3">
    <source>
        <dbReference type="ARBA" id="ARBA00022741"/>
    </source>
</evidence>
<dbReference type="EMBL" id="CP081869">
    <property type="protein sequence ID" value="QZO01364.1"/>
    <property type="molecule type" value="Genomic_DNA"/>
</dbReference>
<dbReference type="GO" id="GO:0005737">
    <property type="term" value="C:cytoplasm"/>
    <property type="evidence" value="ECO:0007669"/>
    <property type="project" value="UniProtKB-SubCell"/>
</dbReference>
<dbReference type="Proteomes" id="UP000825701">
    <property type="component" value="Chromosome"/>
</dbReference>
<comment type="domain">
    <text evidence="6">The N-terminal region contains the highly conserved SGGXDS motif, predicted to be a P-loop motif involved in ATP binding.</text>
</comment>
<evidence type="ECO:0000256" key="6">
    <source>
        <dbReference type="HAMAP-Rule" id="MF_01161"/>
    </source>
</evidence>
<proteinExistence type="inferred from homology"/>
<dbReference type="InterPro" id="IPR011063">
    <property type="entry name" value="TilS/TtcA_N"/>
</dbReference>
<dbReference type="Gene3D" id="3.40.50.620">
    <property type="entry name" value="HUPs"/>
    <property type="match status" value="1"/>
</dbReference>
<name>A0A9E6RAU6_9HYPH</name>
<dbReference type="NCBIfam" id="TIGR02432">
    <property type="entry name" value="lysidine_TilS_N"/>
    <property type="match status" value="1"/>
</dbReference>
<dbReference type="Pfam" id="PF01171">
    <property type="entry name" value="ATP_bind_3"/>
    <property type="match status" value="1"/>
</dbReference>
<keyword evidence="4 6" id="KW-0067">ATP-binding</keyword>
<protein>
    <recommendedName>
        <fullName evidence="6">tRNA(Ile)-lysidine synthase</fullName>
        <ecNumber evidence="6">6.3.4.19</ecNumber>
    </recommendedName>
    <alternativeName>
        <fullName evidence="6">tRNA(Ile)-2-lysyl-cytidine synthase</fullName>
    </alternativeName>
    <alternativeName>
        <fullName evidence="6">tRNA(Ile)-lysidine synthetase</fullName>
    </alternativeName>
</protein>
<feature type="domain" description="tRNA(Ile)-lysidine/2-thiocytidine synthase N-terminal" evidence="8">
    <location>
        <begin position="52"/>
        <end position="231"/>
    </location>
</feature>
<evidence type="ECO:0000259" key="8">
    <source>
        <dbReference type="Pfam" id="PF01171"/>
    </source>
</evidence>
<sequence>MNDAAPPSKDPKRRASTARRGVRTADLPPADPIGGVESVKLFERAFAGRKSALLAVSGGADSTALLVLAGEWFQTGGAPKIAVATVDHGLREEARAEADAVEALAGRFGLPFARLDGRTAPRDTRIEETARVSRYGALLAHARSIGADAVATAHTLDDQAETVLMRLSAGSGPMGLAAMRHAVRRDGIELLRPFLVVPKARLVATLKARNLGWAEDPMNVDPRFARARLRSARGALEREGMTAERLGVLAFRMARVNAAIEAAIDQAAALHVARKNGVSVIGASAATLPDEIKLRLLGRVIAEIGGVRVKLERLERLADHIVTKSSGANTLAGARIAWDSEGAIKVSSAPPRRERR</sequence>
<evidence type="ECO:0000256" key="7">
    <source>
        <dbReference type="SAM" id="MobiDB-lite"/>
    </source>
</evidence>
<comment type="subcellular location">
    <subcellularLocation>
        <location evidence="6">Cytoplasm</location>
    </subcellularLocation>
</comment>
<feature type="compositionally biased region" description="Basic residues" evidence="7">
    <location>
        <begin position="11"/>
        <end position="22"/>
    </location>
</feature>
<evidence type="ECO:0000313" key="10">
    <source>
        <dbReference type="Proteomes" id="UP000825701"/>
    </source>
</evidence>
<dbReference type="HAMAP" id="MF_01161">
    <property type="entry name" value="tRNA_Ile_lys_synt"/>
    <property type="match status" value="1"/>
</dbReference>
<dbReference type="GO" id="GO:0005524">
    <property type="term" value="F:ATP binding"/>
    <property type="evidence" value="ECO:0007669"/>
    <property type="project" value="UniProtKB-UniRule"/>
</dbReference>
<dbReference type="SUPFAM" id="SSF52402">
    <property type="entry name" value="Adenine nucleotide alpha hydrolases-like"/>
    <property type="match status" value="1"/>
</dbReference>
<evidence type="ECO:0000256" key="2">
    <source>
        <dbReference type="ARBA" id="ARBA00022694"/>
    </source>
</evidence>
<evidence type="ECO:0000313" key="9">
    <source>
        <dbReference type="EMBL" id="QZO01364.1"/>
    </source>
</evidence>
<dbReference type="InterPro" id="IPR014729">
    <property type="entry name" value="Rossmann-like_a/b/a_fold"/>
</dbReference>
<reference evidence="9" key="1">
    <citation type="submission" date="2021-08" db="EMBL/GenBank/DDBJ databases">
        <authorList>
            <person name="Zhang H."/>
            <person name="Xu M."/>
            <person name="Yu Z."/>
            <person name="Yang L."/>
            <person name="Cai Y."/>
        </authorList>
    </citation>
    <scope>NUCLEOTIDE SEQUENCE</scope>
    <source>
        <strain evidence="9">CHL1</strain>
    </source>
</reference>
<dbReference type="GO" id="GO:0006400">
    <property type="term" value="P:tRNA modification"/>
    <property type="evidence" value="ECO:0007669"/>
    <property type="project" value="UniProtKB-UniRule"/>
</dbReference>
<dbReference type="AlphaFoldDB" id="A0A9E6RAU6"/>
<evidence type="ECO:0000256" key="1">
    <source>
        <dbReference type="ARBA" id="ARBA00022598"/>
    </source>
</evidence>
<keyword evidence="1 6" id="KW-0436">Ligase</keyword>
<feature type="region of interest" description="Disordered" evidence="7">
    <location>
        <begin position="1"/>
        <end position="29"/>
    </location>
</feature>